<dbReference type="CDD" id="cd06533">
    <property type="entry name" value="Glyco_transf_WecG_TagA"/>
    <property type="match status" value="1"/>
</dbReference>
<dbReference type="PANTHER" id="PTHR34136">
    <property type="match status" value="1"/>
</dbReference>
<proteinExistence type="predicted"/>
<dbReference type="NCBIfam" id="TIGR00696">
    <property type="entry name" value="wecG_tagA_cpsF"/>
    <property type="match status" value="1"/>
</dbReference>
<evidence type="ECO:0000256" key="1">
    <source>
        <dbReference type="ARBA" id="ARBA00022676"/>
    </source>
</evidence>
<dbReference type="PANTHER" id="PTHR34136:SF1">
    <property type="entry name" value="UDP-N-ACETYL-D-MANNOSAMINURONIC ACID TRANSFERASE"/>
    <property type="match status" value="1"/>
</dbReference>
<dbReference type="Proteomes" id="UP000215931">
    <property type="component" value="Unassembled WGS sequence"/>
</dbReference>
<dbReference type="Pfam" id="PF03808">
    <property type="entry name" value="Glyco_tran_WecG"/>
    <property type="match status" value="1"/>
</dbReference>
<evidence type="ECO:0000313" key="3">
    <source>
        <dbReference type="EMBL" id="PAP95211.1"/>
    </source>
</evidence>
<dbReference type="GO" id="GO:0016758">
    <property type="term" value="F:hexosyltransferase activity"/>
    <property type="evidence" value="ECO:0007669"/>
    <property type="project" value="TreeGrafter"/>
</dbReference>
<evidence type="ECO:0000313" key="4">
    <source>
        <dbReference type="Proteomes" id="UP000215931"/>
    </source>
</evidence>
<gene>
    <name evidence="3" type="ORF">CIT31_14190</name>
</gene>
<organism evidence="3 4">
    <name type="scientific">Mesorhizobium wenxiniae</name>
    <dbReference type="NCBI Taxonomy" id="2014805"/>
    <lineage>
        <taxon>Bacteria</taxon>
        <taxon>Pseudomonadati</taxon>
        <taxon>Pseudomonadota</taxon>
        <taxon>Alphaproteobacteria</taxon>
        <taxon>Hyphomicrobiales</taxon>
        <taxon>Phyllobacteriaceae</taxon>
        <taxon>Mesorhizobium</taxon>
    </lineage>
</organism>
<protein>
    <submittedName>
        <fullName evidence="3">Glycosyltransferase</fullName>
    </submittedName>
</protein>
<name>A0A271KHA8_9HYPH</name>
<accession>A0A271KHA8</accession>
<reference evidence="3 4" key="1">
    <citation type="submission" date="2017-08" db="EMBL/GenBank/DDBJ databases">
        <title>Mesorhizobium wenxinae sp. nov., a novel rhizobial species isolated from root nodules of chickpea (Cicer arietinum L.).</title>
        <authorList>
            <person name="Zhang J."/>
        </authorList>
    </citation>
    <scope>NUCLEOTIDE SEQUENCE [LARGE SCALE GENOMIC DNA]</scope>
    <source>
        <strain evidence="4">WYCCWR 10019</strain>
    </source>
</reference>
<keyword evidence="4" id="KW-1185">Reference proteome</keyword>
<dbReference type="AlphaFoldDB" id="A0A271KHA8"/>
<dbReference type="RefSeq" id="WP_095519079.1">
    <property type="nucleotide sequence ID" value="NZ_NPKH01000020.1"/>
</dbReference>
<keyword evidence="1" id="KW-0328">Glycosyltransferase</keyword>
<dbReference type="OrthoDB" id="9771846at2"/>
<evidence type="ECO:0000256" key="2">
    <source>
        <dbReference type="ARBA" id="ARBA00022679"/>
    </source>
</evidence>
<dbReference type="EMBL" id="NPKH01000020">
    <property type="protein sequence ID" value="PAP95211.1"/>
    <property type="molecule type" value="Genomic_DNA"/>
</dbReference>
<comment type="caution">
    <text evidence="3">The sequence shown here is derived from an EMBL/GenBank/DDBJ whole genome shotgun (WGS) entry which is preliminary data.</text>
</comment>
<dbReference type="InterPro" id="IPR004629">
    <property type="entry name" value="WecG_TagA_CpsF"/>
</dbReference>
<keyword evidence="2 3" id="KW-0808">Transferase</keyword>
<sequence length="276" mass="30449">MNMHTARAAFGVDTLKSILGISVLAIRWDDAVALLARSIAERRFTKVTFLNAHNANVAYTDPVVAEALDDFLILPDGVGVDLAAKLLYGASFPDNLNGTDFIPAFLQASARPMTVGLLGATQVNAEAASRKLAALALQHRFVVIHDGYFSAAEEPAIVDRIAGLRPDVLLVAMGVPRQELWIARHIDARHCTLPIAVGALLDFLSGMVPRAPLWMRRLRLEWLFRLWIEPGRLWRRYVVGNPLFLWRVIGQKFLRRPAPAKTRPRAGPRAGTGADH</sequence>